<dbReference type="InterPro" id="IPR006847">
    <property type="entry name" value="IF2_N"/>
</dbReference>
<dbReference type="NCBIfam" id="TIGR00487">
    <property type="entry name" value="IF-2"/>
    <property type="match status" value="1"/>
</dbReference>
<feature type="domain" description="Tr-type G" evidence="10">
    <location>
        <begin position="96"/>
        <end position="265"/>
    </location>
</feature>
<dbReference type="KEGG" id="pbf:CFX0092_A2099"/>
<dbReference type="PANTHER" id="PTHR43381:SF5">
    <property type="entry name" value="TR-TYPE G DOMAIN-CONTAINING PROTEIN"/>
    <property type="match status" value="1"/>
</dbReference>
<organism evidence="11 12">
    <name type="scientific">Candidatus Promineifilum breve</name>
    <dbReference type="NCBI Taxonomy" id="1806508"/>
    <lineage>
        <taxon>Bacteria</taxon>
        <taxon>Bacillati</taxon>
        <taxon>Chloroflexota</taxon>
        <taxon>Ardenticatenia</taxon>
        <taxon>Candidatus Promineifilales</taxon>
        <taxon>Candidatus Promineifilaceae</taxon>
        <taxon>Candidatus Promineifilum</taxon>
    </lineage>
</organism>
<keyword evidence="4 8" id="KW-0547">Nucleotide-binding</keyword>
<evidence type="ECO:0000256" key="7">
    <source>
        <dbReference type="ARBA" id="ARBA00025162"/>
    </source>
</evidence>
<evidence type="ECO:0000313" key="11">
    <source>
        <dbReference type="EMBL" id="CUS03977.2"/>
    </source>
</evidence>
<dbReference type="CDD" id="cd01887">
    <property type="entry name" value="IF2_eIF5B"/>
    <property type="match status" value="1"/>
</dbReference>
<name>A0A170PGW3_9CHLR</name>
<dbReference type="InterPro" id="IPR005225">
    <property type="entry name" value="Small_GTP-bd"/>
</dbReference>
<dbReference type="Pfam" id="PF11987">
    <property type="entry name" value="IF-2"/>
    <property type="match status" value="1"/>
</dbReference>
<evidence type="ECO:0000256" key="4">
    <source>
        <dbReference type="ARBA" id="ARBA00022741"/>
    </source>
</evidence>
<comment type="similarity">
    <text evidence="1 8 9">Belongs to the TRAFAC class translation factor GTPase superfamily. Classic translation factor GTPase family. IF-2 subfamily.</text>
</comment>
<keyword evidence="12" id="KW-1185">Reference proteome</keyword>
<dbReference type="InterPro" id="IPR036925">
    <property type="entry name" value="TIF_IF2_dom3_sf"/>
</dbReference>
<dbReference type="Pfam" id="PF00009">
    <property type="entry name" value="GTP_EFTU"/>
    <property type="match status" value="1"/>
</dbReference>
<dbReference type="InterPro" id="IPR000178">
    <property type="entry name" value="TF_IF2_bacterial-like"/>
</dbReference>
<feature type="binding site" evidence="8">
    <location>
        <begin position="205"/>
        <end position="208"/>
    </location>
    <ligand>
        <name>GTP</name>
        <dbReference type="ChEBI" id="CHEBI:37565"/>
    </ligand>
</feature>
<dbReference type="Proteomes" id="UP000215027">
    <property type="component" value="Chromosome I"/>
</dbReference>
<dbReference type="SUPFAM" id="SSF52156">
    <property type="entry name" value="Initiation factor IF2/eIF5b, domain 3"/>
    <property type="match status" value="1"/>
</dbReference>
<dbReference type="OrthoDB" id="9811804at2"/>
<dbReference type="InterPro" id="IPR009000">
    <property type="entry name" value="Transl_B-barrel_sf"/>
</dbReference>
<keyword evidence="5 8" id="KW-0648">Protein biosynthesis</keyword>
<comment type="function">
    <text evidence="7 8 9">One of the essential components for the initiation of protein synthesis. Protects formylmethionyl-tRNA from spontaneous hydrolysis and promotes its binding to the 30S ribosomal subunits. Also involved in the hydrolysis of GTP during the formation of the 70S ribosomal complex.</text>
</comment>
<dbReference type="AlphaFoldDB" id="A0A170PGW3"/>
<feature type="binding site" evidence="8">
    <location>
        <begin position="105"/>
        <end position="112"/>
    </location>
    <ligand>
        <name>GTP</name>
        <dbReference type="ChEBI" id="CHEBI:37565"/>
    </ligand>
</feature>
<proteinExistence type="inferred from homology"/>
<feature type="binding site" evidence="8">
    <location>
        <begin position="151"/>
        <end position="155"/>
    </location>
    <ligand>
        <name>GTP</name>
        <dbReference type="ChEBI" id="CHEBI:37565"/>
    </ligand>
</feature>
<dbReference type="InterPro" id="IPR044145">
    <property type="entry name" value="IF2_II"/>
</dbReference>
<evidence type="ECO:0000256" key="2">
    <source>
        <dbReference type="ARBA" id="ARBA00020675"/>
    </source>
</evidence>
<keyword evidence="6 8" id="KW-0342">GTP-binding</keyword>
<evidence type="ECO:0000256" key="3">
    <source>
        <dbReference type="ARBA" id="ARBA00022540"/>
    </source>
</evidence>
<dbReference type="SUPFAM" id="SSF52540">
    <property type="entry name" value="P-loop containing nucleoside triphosphate hydrolases"/>
    <property type="match status" value="1"/>
</dbReference>
<dbReference type="FunFam" id="2.40.30.10:FF:000054">
    <property type="entry name" value="Translation initiation factor IF-2"/>
    <property type="match status" value="1"/>
</dbReference>
<reference evidence="11" key="1">
    <citation type="submission" date="2016-01" db="EMBL/GenBank/DDBJ databases">
        <authorList>
            <person name="Mcilroy J.S."/>
            <person name="Karst M S."/>
            <person name="Albertsen M."/>
        </authorList>
    </citation>
    <scope>NUCLEOTIDE SEQUENCE</scope>
    <source>
        <strain evidence="11">Cfx-K</strain>
    </source>
</reference>
<keyword evidence="8" id="KW-0963">Cytoplasm</keyword>
<dbReference type="EMBL" id="LN890655">
    <property type="protein sequence ID" value="CUS03977.2"/>
    <property type="molecule type" value="Genomic_DNA"/>
</dbReference>
<dbReference type="InterPro" id="IPR000795">
    <property type="entry name" value="T_Tr_GTP-bd_dom"/>
</dbReference>
<dbReference type="FunFam" id="3.40.50.10050:FF:000001">
    <property type="entry name" value="Translation initiation factor IF-2"/>
    <property type="match status" value="1"/>
</dbReference>
<evidence type="ECO:0000256" key="5">
    <source>
        <dbReference type="ARBA" id="ARBA00022917"/>
    </source>
</evidence>
<sequence>MAETKTLIEIPAFITVRELAVVMGLSPINIIKELMANGIMANINQQIDFDTAAIVAGEMGFDVVAQQVAAAEAVEEEAKTGWRKVLADESKGDLAPRPPIVTMLGHVDHGKTSLLDIIRQANVTAGEAGGITQHIGAYQTVKDGRLVTFLDTPGHEAFTAMRARGAQATDIAILVVAADDGVMPQTREAVDHARAAGVPIIVALNKIDLAGARPDRVKQQLSDMELVPDDWDGDTMVIPVSAREKLGIDDLLEAILLTAEEVDPRANPQAPASGTVLEAKIERGKGIMTTILVQNGTLHLGDTLLVGEHHGRIKSMFDYTGRRVSEAGPSMPVAVSGLDGIPVAGEQFNVVDNEKLARKMIEDAIEEARVTPTSRGKSTTLDEFFARLVEGEAKTLNLIVKADVQGSLEPIVTSLERLNGGEVELEILRAATGPITESDVMLASASDAIILGFNVEADPIARNSAAVEEVQIRTYQIIYKLIEDVERAMRGMLAPTFEDVVIGRAEVRQVFKIRNLGVIAGSYMRTGEARRNAKARIIRNSRLLHSGPVGSLKHLQENVREVKAGFEFGVSVDGWNEFLAGDIIEFFVTQRVEL</sequence>
<dbReference type="Gene3D" id="3.40.50.300">
    <property type="entry name" value="P-loop containing nucleotide triphosphate hydrolases"/>
    <property type="match status" value="1"/>
</dbReference>
<evidence type="ECO:0000256" key="8">
    <source>
        <dbReference type="HAMAP-Rule" id="MF_00100"/>
    </source>
</evidence>
<dbReference type="NCBIfam" id="TIGR00231">
    <property type="entry name" value="small_GTP"/>
    <property type="match status" value="1"/>
</dbReference>
<dbReference type="Pfam" id="PF04760">
    <property type="entry name" value="IF2_N"/>
    <property type="match status" value="1"/>
</dbReference>
<evidence type="ECO:0000256" key="1">
    <source>
        <dbReference type="ARBA" id="ARBA00007733"/>
    </source>
</evidence>
<dbReference type="SUPFAM" id="SSF50447">
    <property type="entry name" value="Translation proteins"/>
    <property type="match status" value="2"/>
</dbReference>
<dbReference type="HAMAP" id="MF_00100_B">
    <property type="entry name" value="IF_2_B"/>
    <property type="match status" value="1"/>
</dbReference>
<dbReference type="GO" id="GO:0003743">
    <property type="term" value="F:translation initiation factor activity"/>
    <property type="evidence" value="ECO:0007669"/>
    <property type="project" value="UniProtKB-UniRule"/>
</dbReference>
<evidence type="ECO:0000259" key="10">
    <source>
        <dbReference type="PROSITE" id="PS51722"/>
    </source>
</evidence>
<keyword evidence="3 8" id="KW-0396">Initiation factor</keyword>
<dbReference type="GO" id="GO:0003924">
    <property type="term" value="F:GTPase activity"/>
    <property type="evidence" value="ECO:0007669"/>
    <property type="project" value="UniProtKB-UniRule"/>
</dbReference>
<accession>A0A170PGW3</accession>
<dbReference type="PANTHER" id="PTHR43381">
    <property type="entry name" value="TRANSLATION INITIATION FACTOR IF-2-RELATED"/>
    <property type="match status" value="1"/>
</dbReference>
<dbReference type="GO" id="GO:0005829">
    <property type="term" value="C:cytosol"/>
    <property type="evidence" value="ECO:0007669"/>
    <property type="project" value="TreeGrafter"/>
</dbReference>
<evidence type="ECO:0000313" key="12">
    <source>
        <dbReference type="Proteomes" id="UP000215027"/>
    </source>
</evidence>
<comment type="subcellular location">
    <subcellularLocation>
        <location evidence="8">Cytoplasm</location>
    </subcellularLocation>
</comment>
<dbReference type="CDD" id="cd03692">
    <property type="entry name" value="mtIF2_IVc"/>
    <property type="match status" value="1"/>
</dbReference>
<dbReference type="FunFam" id="2.40.30.10:FF:000008">
    <property type="entry name" value="Translation initiation factor IF-2"/>
    <property type="match status" value="1"/>
</dbReference>
<dbReference type="RefSeq" id="WP_095043383.1">
    <property type="nucleotide sequence ID" value="NZ_LN890655.1"/>
</dbReference>
<feature type="region of interest" description="G-domain" evidence="8">
    <location>
        <begin position="99"/>
        <end position="247"/>
    </location>
</feature>
<dbReference type="GO" id="GO:0005525">
    <property type="term" value="F:GTP binding"/>
    <property type="evidence" value="ECO:0007669"/>
    <property type="project" value="UniProtKB-KW"/>
</dbReference>
<dbReference type="InterPro" id="IPR023115">
    <property type="entry name" value="TIF_IF2_dom3"/>
</dbReference>
<evidence type="ECO:0000256" key="6">
    <source>
        <dbReference type="ARBA" id="ARBA00023134"/>
    </source>
</evidence>
<gene>
    <name evidence="8 11" type="primary">infB</name>
    <name evidence="11" type="ORF">CFX0092_A2099</name>
</gene>
<dbReference type="FunFam" id="3.40.50.300:FF:000019">
    <property type="entry name" value="Translation initiation factor IF-2"/>
    <property type="match status" value="1"/>
</dbReference>
<evidence type="ECO:0000256" key="9">
    <source>
        <dbReference type="RuleBase" id="RU000644"/>
    </source>
</evidence>
<protein>
    <recommendedName>
        <fullName evidence="2 8">Translation initiation factor IF-2</fullName>
    </recommendedName>
</protein>
<dbReference type="InterPro" id="IPR015760">
    <property type="entry name" value="TIF_IF2"/>
</dbReference>
<dbReference type="Pfam" id="PF22042">
    <property type="entry name" value="EF-G_D2"/>
    <property type="match status" value="1"/>
</dbReference>
<dbReference type="Gene3D" id="3.40.50.10050">
    <property type="entry name" value="Translation initiation factor IF- 2, domain 3"/>
    <property type="match status" value="1"/>
</dbReference>
<dbReference type="CDD" id="cd03702">
    <property type="entry name" value="IF2_mtIF2_II"/>
    <property type="match status" value="1"/>
</dbReference>
<dbReference type="InterPro" id="IPR027417">
    <property type="entry name" value="P-loop_NTPase"/>
</dbReference>
<dbReference type="Gene3D" id="2.40.30.10">
    <property type="entry name" value="Translation factors"/>
    <property type="match status" value="2"/>
</dbReference>
<dbReference type="InterPro" id="IPR053905">
    <property type="entry name" value="EF-G-like_DII"/>
</dbReference>
<dbReference type="PROSITE" id="PS51722">
    <property type="entry name" value="G_TR_2"/>
    <property type="match status" value="1"/>
</dbReference>